<dbReference type="CDD" id="cd24050">
    <property type="entry name" value="ASKHA_NBD_ANMK"/>
    <property type="match status" value="1"/>
</dbReference>
<keyword evidence="1" id="KW-0547">Nucleotide-binding</keyword>
<dbReference type="HAMAP" id="MF_01270">
    <property type="entry name" value="AnhMurNAc_kinase"/>
    <property type="match status" value="1"/>
</dbReference>
<reference evidence="2 3" key="1">
    <citation type="submission" date="2023-09" db="EMBL/GenBank/DDBJ databases">
        <authorList>
            <person name="Rey-Velasco X."/>
        </authorList>
    </citation>
    <scope>NUCLEOTIDE SEQUENCE [LARGE SCALE GENOMIC DNA]</scope>
    <source>
        <strain evidence="2 3">F394</strain>
    </source>
</reference>
<comment type="pathway">
    <text evidence="1">Amino-sugar metabolism; 1,6-anhydro-N-acetylmuramate degradation.</text>
</comment>
<dbReference type="InterPro" id="IPR043129">
    <property type="entry name" value="ATPase_NBD"/>
</dbReference>
<proteinExistence type="inferred from homology"/>
<dbReference type="PANTHER" id="PTHR30605:SF0">
    <property type="entry name" value="ANHYDRO-N-ACETYLMURAMIC ACID KINASE"/>
    <property type="match status" value="1"/>
</dbReference>
<dbReference type="EMBL" id="JAVRHT010000033">
    <property type="protein sequence ID" value="MDT0632632.1"/>
    <property type="molecule type" value="Genomic_DNA"/>
</dbReference>
<protein>
    <recommendedName>
        <fullName evidence="1">Anhydro-N-acetylmuramic acid kinase</fullName>
        <ecNumber evidence="1">2.7.1.170</ecNumber>
    </recommendedName>
    <alternativeName>
        <fullName evidence="1">AnhMurNAc kinase</fullName>
    </alternativeName>
</protein>
<sequence>MTHPALALFRPGPRVVVGLMSGTSLDGVDAAVVRLDGSGAALSAEPLGFVSEPYDDALRAALAACVETETSDVRLVSQLHTRLGERFAAVARRALDAAGVDAPDLVGSHGQTVQHVPEPEDCAGVPTRSTLQIGSPAVIAARLGAPVVADFRAGDLTLGGQAAPLAPYLDGALFGSAAETRVLLNLGGIANLTVLPAGGRPSAAFDTGPANMVLDALALRLTGRPVDEGGALAAQGAPDEALLADLLAHPFFAAPPPKSTGREDFGAAFVERLVGRGGAPADLLATATALSARSVAAAVRRFVRPAPARVIASGGGVHNAALVAALAAALAPIPLETTAAHGLDPDAKEAVLFAVLAHEWAEGVRTGLPAVTGASRAAFQGSLTLP</sequence>
<keyword evidence="1" id="KW-0067">ATP-binding</keyword>
<dbReference type="EC" id="2.7.1.170" evidence="1"/>
<dbReference type="GO" id="GO:0016301">
    <property type="term" value="F:kinase activity"/>
    <property type="evidence" value="ECO:0007669"/>
    <property type="project" value="UniProtKB-KW"/>
</dbReference>
<dbReference type="Proteomes" id="UP001267426">
    <property type="component" value="Unassembled WGS sequence"/>
</dbReference>
<feature type="binding site" evidence="1">
    <location>
        <begin position="22"/>
        <end position="29"/>
    </location>
    <ligand>
        <name>ATP</name>
        <dbReference type="ChEBI" id="CHEBI:30616"/>
    </ligand>
</feature>
<organism evidence="2 3">
    <name type="scientific">Rubrivirga litoralis</name>
    <dbReference type="NCBI Taxonomy" id="3075598"/>
    <lineage>
        <taxon>Bacteria</taxon>
        <taxon>Pseudomonadati</taxon>
        <taxon>Rhodothermota</taxon>
        <taxon>Rhodothermia</taxon>
        <taxon>Rhodothermales</taxon>
        <taxon>Rubricoccaceae</taxon>
        <taxon>Rubrivirga</taxon>
    </lineage>
</organism>
<keyword evidence="3" id="KW-1185">Reference proteome</keyword>
<keyword evidence="1 2" id="KW-0418">Kinase</keyword>
<dbReference type="InterPro" id="IPR005338">
    <property type="entry name" value="Anhydro_N_Ac-Mur_kinase"/>
</dbReference>
<evidence type="ECO:0000256" key="1">
    <source>
        <dbReference type="HAMAP-Rule" id="MF_01270"/>
    </source>
</evidence>
<keyword evidence="1" id="KW-0119">Carbohydrate metabolism</keyword>
<name>A0ABU3BTM4_9BACT</name>
<dbReference type="RefSeq" id="WP_311664703.1">
    <property type="nucleotide sequence ID" value="NZ_JAVRHT010000033.1"/>
</dbReference>
<comment type="catalytic activity">
    <reaction evidence="1">
        <text>1,6-anhydro-N-acetyl-beta-muramate + ATP + H2O = N-acetyl-D-muramate 6-phosphate + ADP + H(+)</text>
        <dbReference type="Rhea" id="RHEA:24952"/>
        <dbReference type="ChEBI" id="CHEBI:15377"/>
        <dbReference type="ChEBI" id="CHEBI:15378"/>
        <dbReference type="ChEBI" id="CHEBI:30616"/>
        <dbReference type="ChEBI" id="CHEBI:58690"/>
        <dbReference type="ChEBI" id="CHEBI:58722"/>
        <dbReference type="ChEBI" id="CHEBI:456216"/>
        <dbReference type="EC" id="2.7.1.170"/>
    </reaction>
</comment>
<gene>
    <name evidence="1" type="primary">anmK</name>
    <name evidence="2" type="ORF">RM540_12800</name>
</gene>
<comment type="pathway">
    <text evidence="1">Cell wall biogenesis; peptidoglycan recycling.</text>
</comment>
<accession>A0ABU3BTM4</accession>
<dbReference type="SUPFAM" id="SSF53067">
    <property type="entry name" value="Actin-like ATPase domain"/>
    <property type="match status" value="1"/>
</dbReference>
<evidence type="ECO:0000313" key="3">
    <source>
        <dbReference type="Proteomes" id="UP001267426"/>
    </source>
</evidence>
<dbReference type="PANTHER" id="PTHR30605">
    <property type="entry name" value="ANHYDRO-N-ACETYLMURAMIC ACID KINASE"/>
    <property type="match status" value="1"/>
</dbReference>
<dbReference type="NCBIfam" id="NF007148">
    <property type="entry name" value="PRK09585.3-2"/>
    <property type="match status" value="1"/>
</dbReference>
<comment type="caution">
    <text evidence="2">The sequence shown here is derived from an EMBL/GenBank/DDBJ whole genome shotgun (WGS) entry which is preliminary data.</text>
</comment>
<evidence type="ECO:0000313" key="2">
    <source>
        <dbReference type="EMBL" id="MDT0632632.1"/>
    </source>
</evidence>
<comment type="similarity">
    <text evidence="1">Belongs to the anhydro-N-acetylmuramic acid kinase family.</text>
</comment>
<comment type="function">
    <text evidence="1">Catalyzes the specific phosphorylation of 1,6-anhydro-N-acetylmuramic acid (anhMurNAc) with the simultaneous cleavage of the 1,6-anhydro ring, generating MurNAc-6-P. Is required for the utilization of anhMurNAc either imported from the medium or derived from its own cell wall murein, and thus plays a role in cell wall recycling.</text>
</comment>
<keyword evidence="1 2" id="KW-0808">Transferase</keyword>
<dbReference type="Pfam" id="PF03702">
    <property type="entry name" value="AnmK"/>
    <property type="match status" value="1"/>
</dbReference>
<dbReference type="Gene3D" id="3.30.420.40">
    <property type="match status" value="2"/>
</dbReference>